<dbReference type="AlphaFoldDB" id="A0A5P2G4M4"/>
<feature type="transmembrane region" description="Helical" evidence="1">
    <location>
        <begin position="45"/>
        <end position="66"/>
    </location>
</feature>
<dbReference type="RefSeq" id="WP_131330580.1">
    <property type="nucleotide sequence ID" value="NZ_CP044016.1"/>
</dbReference>
<name>A0A5P2G4M4_9BACT</name>
<gene>
    <name evidence="2" type="ORF">E0W69_013515</name>
</gene>
<protein>
    <submittedName>
        <fullName evidence="2">Uncharacterized protein</fullName>
    </submittedName>
</protein>
<dbReference type="KEGG" id="arac:E0W69_013515"/>
<proteinExistence type="predicted"/>
<reference evidence="2 3" key="1">
    <citation type="submission" date="2019-09" db="EMBL/GenBank/DDBJ databases">
        <title>Complete genome sequence of Arachidicoccus sp. B3-10 isolated from apple orchard soil.</title>
        <authorList>
            <person name="Kim H.S."/>
            <person name="Han K.-I."/>
            <person name="Suh M.K."/>
            <person name="Lee K.C."/>
            <person name="Eom M.K."/>
            <person name="Kim J.-S."/>
            <person name="Kang S.W."/>
            <person name="Sin Y."/>
            <person name="Lee J.-S."/>
        </authorList>
    </citation>
    <scope>NUCLEOTIDE SEQUENCE [LARGE SCALE GENOMIC DNA]</scope>
    <source>
        <strain evidence="2 3">B3-10</strain>
    </source>
</reference>
<dbReference type="EMBL" id="CP044016">
    <property type="protein sequence ID" value="QES89638.1"/>
    <property type="molecule type" value="Genomic_DNA"/>
</dbReference>
<evidence type="ECO:0000256" key="1">
    <source>
        <dbReference type="SAM" id="Phobius"/>
    </source>
</evidence>
<sequence length="148" mass="17227">MKNFKFYLIAQLVLSIISGVLVSQMSFIGRMGINIAYKEYSVFKSWWQTAAIFFAIQMFLTLLQWIVKLKAPANKSNMVYGLLMIIALVGLYATYSDFTHTFSHKLLKEKFHLGFYLFWIAWMIGNVYFLMTKPKDGIPLETQNLNKI</sequence>
<organism evidence="2 3">
    <name type="scientific">Rhizosphaericola mali</name>
    <dbReference type="NCBI Taxonomy" id="2545455"/>
    <lineage>
        <taxon>Bacteria</taxon>
        <taxon>Pseudomonadati</taxon>
        <taxon>Bacteroidota</taxon>
        <taxon>Chitinophagia</taxon>
        <taxon>Chitinophagales</taxon>
        <taxon>Chitinophagaceae</taxon>
        <taxon>Rhizosphaericola</taxon>
    </lineage>
</organism>
<evidence type="ECO:0000313" key="2">
    <source>
        <dbReference type="EMBL" id="QES89638.1"/>
    </source>
</evidence>
<dbReference type="OrthoDB" id="1149093at2"/>
<dbReference type="Proteomes" id="UP000292424">
    <property type="component" value="Chromosome"/>
</dbReference>
<keyword evidence="1" id="KW-0472">Membrane</keyword>
<feature type="transmembrane region" description="Helical" evidence="1">
    <location>
        <begin position="115"/>
        <end position="131"/>
    </location>
</feature>
<keyword evidence="1" id="KW-0812">Transmembrane</keyword>
<feature type="transmembrane region" description="Helical" evidence="1">
    <location>
        <begin position="12"/>
        <end position="33"/>
    </location>
</feature>
<keyword evidence="1" id="KW-1133">Transmembrane helix</keyword>
<feature type="transmembrane region" description="Helical" evidence="1">
    <location>
        <begin position="78"/>
        <end position="95"/>
    </location>
</feature>
<keyword evidence="3" id="KW-1185">Reference proteome</keyword>
<evidence type="ECO:0000313" key="3">
    <source>
        <dbReference type="Proteomes" id="UP000292424"/>
    </source>
</evidence>
<accession>A0A5P2G4M4</accession>